<comment type="caution">
    <text evidence="1">The sequence shown here is derived from an EMBL/GenBank/DDBJ whole genome shotgun (WGS) entry which is preliminary data.</text>
</comment>
<dbReference type="RefSeq" id="WP_163385841.1">
    <property type="nucleotide sequence ID" value="NZ_JAUFQS010000029.1"/>
</dbReference>
<evidence type="ECO:0000313" key="2">
    <source>
        <dbReference type="Proteomes" id="UP001236663"/>
    </source>
</evidence>
<accession>A0ABT8C9K1</accession>
<name>A0ABT8C9K1_9BACT</name>
<gene>
    <name evidence="1" type="ORF">QWZ15_16665</name>
</gene>
<sequence>MEKQPAKSSSLSNLQREMLKLYAQDVSEKDLIAIRYLIGQYFAEKAMDMADESWQKKGWTNEDAEELLKAKMRTPYKSDKK</sequence>
<keyword evidence="2" id="KW-1185">Reference proteome</keyword>
<evidence type="ECO:0000313" key="1">
    <source>
        <dbReference type="EMBL" id="MDN3689468.1"/>
    </source>
</evidence>
<organism evidence="1 2">
    <name type="scientific">Cyclobacterium jeungdonense</name>
    <dbReference type="NCBI Taxonomy" id="708087"/>
    <lineage>
        <taxon>Bacteria</taxon>
        <taxon>Pseudomonadati</taxon>
        <taxon>Bacteroidota</taxon>
        <taxon>Cytophagia</taxon>
        <taxon>Cytophagales</taxon>
        <taxon>Cyclobacteriaceae</taxon>
        <taxon>Cyclobacterium</taxon>
    </lineage>
</organism>
<protein>
    <submittedName>
        <fullName evidence="1">Uncharacterized protein</fullName>
    </submittedName>
</protein>
<dbReference type="EMBL" id="JAUFQS010000029">
    <property type="protein sequence ID" value="MDN3689468.1"/>
    <property type="molecule type" value="Genomic_DNA"/>
</dbReference>
<dbReference type="Proteomes" id="UP001236663">
    <property type="component" value="Unassembled WGS sequence"/>
</dbReference>
<proteinExistence type="predicted"/>
<reference evidence="2" key="1">
    <citation type="journal article" date="2019" name="Int. J. Syst. Evol. Microbiol.">
        <title>The Global Catalogue of Microorganisms (GCM) 10K type strain sequencing project: providing services to taxonomists for standard genome sequencing and annotation.</title>
        <authorList>
            <consortium name="The Broad Institute Genomics Platform"/>
            <consortium name="The Broad Institute Genome Sequencing Center for Infectious Disease"/>
            <person name="Wu L."/>
            <person name="Ma J."/>
        </authorList>
    </citation>
    <scope>NUCLEOTIDE SEQUENCE [LARGE SCALE GENOMIC DNA]</scope>
    <source>
        <strain evidence="2">CECT 7706</strain>
    </source>
</reference>